<dbReference type="eggNOG" id="ENOG5030WKJ">
    <property type="taxonomic scope" value="Bacteria"/>
</dbReference>
<evidence type="ECO:0000256" key="1">
    <source>
        <dbReference type="SAM" id="MobiDB-lite"/>
    </source>
</evidence>
<evidence type="ECO:0000313" key="3">
    <source>
        <dbReference type="Proteomes" id="UP000008207"/>
    </source>
</evidence>
<feature type="region of interest" description="Disordered" evidence="1">
    <location>
        <begin position="1"/>
        <end position="30"/>
    </location>
</feature>
<name>B8IKP8_METNO</name>
<dbReference type="HOGENOM" id="CLU_2602041_0_0_5"/>
<sequence length="90" mass="10259">MLCTTQSGLDARRTPAQDDASPLREEFRRPEPWREDLEALRSLLQDSRPVEPTRGEIAALIEDEAPGALPRRARERIAERLAATLRRRLA</sequence>
<dbReference type="EMBL" id="CP001349">
    <property type="protein sequence ID" value="ACL56255.1"/>
    <property type="molecule type" value="Genomic_DNA"/>
</dbReference>
<proteinExistence type="predicted"/>
<dbReference type="Proteomes" id="UP000008207">
    <property type="component" value="Chromosome"/>
</dbReference>
<dbReference type="RefSeq" id="WP_015927951.1">
    <property type="nucleotide sequence ID" value="NC_011894.1"/>
</dbReference>
<dbReference type="KEGG" id="mno:Mnod_1254"/>
<keyword evidence="3" id="KW-1185">Reference proteome</keyword>
<dbReference type="STRING" id="460265.Mnod_1254"/>
<gene>
    <name evidence="2" type="ordered locus">Mnod_1254</name>
</gene>
<accession>B8IKP8</accession>
<organism evidence="2 3">
    <name type="scientific">Methylobacterium nodulans (strain LMG 21967 / CNCM I-2342 / ORS 2060)</name>
    <dbReference type="NCBI Taxonomy" id="460265"/>
    <lineage>
        <taxon>Bacteria</taxon>
        <taxon>Pseudomonadati</taxon>
        <taxon>Pseudomonadota</taxon>
        <taxon>Alphaproteobacteria</taxon>
        <taxon>Hyphomicrobiales</taxon>
        <taxon>Methylobacteriaceae</taxon>
        <taxon>Methylobacterium</taxon>
    </lineage>
</organism>
<dbReference type="AlphaFoldDB" id="B8IKP8"/>
<evidence type="ECO:0000313" key="2">
    <source>
        <dbReference type="EMBL" id="ACL56255.1"/>
    </source>
</evidence>
<reference evidence="2 3" key="1">
    <citation type="submission" date="2009-01" db="EMBL/GenBank/DDBJ databases">
        <title>Complete sequence of chromosome of Methylobacterium nodulans ORS 2060.</title>
        <authorList>
            <consortium name="US DOE Joint Genome Institute"/>
            <person name="Lucas S."/>
            <person name="Copeland A."/>
            <person name="Lapidus A."/>
            <person name="Glavina del Rio T."/>
            <person name="Dalin E."/>
            <person name="Tice H."/>
            <person name="Bruce D."/>
            <person name="Goodwin L."/>
            <person name="Pitluck S."/>
            <person name="Sims D."/>
            <person name="Brettin T."/>
            <person name="Detter J.C."/>
            <person name="Han C."/>
            <person name="Larimer F."/>
            <person name="Land M."/>
            <person name="Hauser L."/>
            <person name="Kyrpides N."/>
            <person name="Ivanova N."/>
            <person name="Marx C.J."/>
            <person name="Richardson P."/>
        </authorList>
    </citation>
    <scope>NUCLEOTIDE SEQUENCE [LARGE SCALE GENOMIC DNA]</scope>
    <source>
        <strain evidence="3">LMG 21967 / CNCM I-2342 / ORS 2060</strain>
    </source>
</reference>
<protein>
    <submittedName>
        <fullName evidence="2">Uncharacterized protein</fullName>
    </submittedName>
</protein>
<dbReference type="OrthoDB" id="8005783at2"/>
<feature type="compositionally biased region" description="Basic and acidic residues" evidence="1">
    <location>
        <begin position="10"/>
        <end position="30"/>
    </location>
</feature>